<dbReference type="Gene3D" id="1.20.58.220">
    <property type="entry name" value="Phosphate transport system protein phou homolog 2, domain 2"/>
    <property type="match status" value="1"/>
</dbReference>
<dbReference type="AlphaFoldDB" id="A0A1F6WZB4"/>
<evidence type="ECO:0000256" key="1">
    <source>
        <dbReference type="ARBA" id="ARBA00008591"/>
    </source>
</evidence>
<dbReference type="EMBL" id="MFUR01000004">
    <property type="protein sequence ID" value="OGI87218.1"/>
    <property type="molecule type" value="Genomic_DNA"/>
</dbReference>
<dbReference type="Pfam" id="PF01865">
    <property type="entry name" value="PhoU_div"/>
    <property type="match status" value="1"/>
</dbReference>
<dbReference type="InterPro" id="IPR018445">
    <property type="entry name" value="Put_Phosphate_transp_reg"/>
</dbReference>
<organism evidence="3 4">
    <name type="scientific">Candidatus Nomurabacteria bacterium RIFCSPLOWO2_01_FULL_36_16</name>
    <dbReference type="NCBI Taxonomy" id="1801767"/>
    <lineage>
        <taxon>Bacteria</taxon>
        <taxon>Candidatus Nomuraibacteriota</taxon>
    </lineage>
</organism>
<sequence>MKKVIDWFVNKTKSLFPRDVSFFGLFRKIGEQQEKIVLLFIEQVTKRSFDNVEYSRKAEIIEHDSDAIVKQVSHYLRDVFITPLDRDDIHHLSHELDNVIDLIEDAIIRIEMYDINDYSPAIVGFAQLIKEASVNLIKVIDCMTENDSNRLQPLKMEISELERKADTLRKNEIIRLHKELQDTKLIVQHEKVIERLERVMDQYRKVVEMIDRVVVKVT</sequence>
<dbReference type="Proteomes" id="UP000177001">
    <property type="component" value="Unassembled WGS sequence"/>
</dbReference>
<proteinExistence type="inferred from homology"/>
<evidence type="ECO:0000313" key="3">
    <source>
        <dbReference type="EMBL" id="OGI87218.1"/>
    </source>
</evidence>
<protein>
    <recommendedName>
        <fullName evidence="5">Phosphate transport regulator</fullName>
    </recommendedName>
</protein>
<comment type="caution">
    <text evidence="3">The sequence shown here is derived from an EMBL/GenBank/DDBJ whole genome shotgun (WGS) entry which is preliminary data.</text>
</comment>
<gene>
    <name evidence="3" type="ORF">A3A91_03745</name>
</gene>
<feature type="coiled-coil region" evidence="2">
    <location>
        <begin position="151"/>
        <end position="213"/>
    </location>
</feature>
<evidence type="ECO:0000256" key="2">
    <source>
        <dbReference type="SAM" id="Coils"/>
    </source>
</evidence>
<dbReference type="PANTHER" id="PTHR37298:SF1">
    <property type="entry name" value="UPF0111 PROTEIN YKAA"/>
    <property type="match status" value="1"/>
</dbReference>
<accession>A0A1F6WZB4</accession>
<name>A0A1F6WZB4_9BACT</name>
<keyword evidence="2" id="KW-0175">Coiled coil</keyword>
<evidence type="ECO:0000313" key="4">
    <source>
        <dbReference type="Proteomes" id="UP000177001"/>
    </source>
</evidence>
<dbReference type="InterPro" id="IPR038078">
    <property type="entry name" value="PhoU-like_sf"/>
</dbReference>
<dbReference type="PANTHER" id="PTHR37298">
    <property type="entry name" value="UPF0111 PROTEIN YKAA"/>
    <property type="match status" value="1"/>
</dbReference>
<evidence type="ECO:0008006" key="5">
    <source>
        <dbReference type="Google" id="ProtNLM"/>
    </source>
</evidence>
<comment type="similarity">
    <text evidence="1">Belongs to the UPF0111 family.</text>
</comment>
<dbReference type="InterPro" id="IPR052912">
    <property type="entry name" value="UPF0111_domain"/>
</dbReference>
<reference evidence="3 4" key="1">
    <citation type="journal article" date="2016" name="Nat. Commun.">
        <title>Thousands of microbial genomes shed light on interconnected biogeochemical processes in an aquifer system.</title>
        <authorList>
            <person name="Anantharaman K."/>
            <person name="Brown C.T."/>
            <person name="Hug L.A."/>
            <person name="Sharon I."/>
            <person name="Castelle C.J."/>
            <person name="Probst A.J."/>
            <person name="Thomas B.C."/>
            <person name="Singh A."/>
            <person name="Wilkins M.J."/>
            <person name="Karaoz U."/>
            <person name="Brodie E.L."/>
            <person name="Williams K.H."/>
            <person name="Hubbard S.S."/>
            <person name="Banfield J.F."/>
        </authorList>
    </citation>
    <scope>NUCLEOTIDE SEQUENCE [LARGE SCALE GENOMIC DNA]</scope>
</reference>